<dbReference type="Proteomes" id="UP000240010">
    <property type="component" value="Unassembled WGS sequence"/>
</dbReference>
<dbReference type="RefSeq" id="WP_104430294.1">
    <property type="nucleotide sequence ID" value="NZ_PTIZ01000015.1"/>
</dbReference>
<dbReference type="EMBL" id="PTIZ01000015">
    <property type="protein sequence ID" value="PPK72976.1"/>
    <property type="molecule type" value="Genomic_DNA"/>
</dbReference>
<comment type="caution">
    <text evidence="2">The sequence shown here is derived from an EMBL/GenBank/DDBJ whole genome shotgun (WGS) entry which is preliminary data.</text>
</comment>
<evidence type="ECO:0000313" key="3">
    <source>
        <dbReference type="Proteomes" id="UP000240010"/>
    </source>
</evidence>
<feature type="transmembrane region" description="Helical" evidence="1">
    <location>
        <begin position="81"/>
        <end position="101"/>
    </location>
</feature>
<reference evidence="2 3" key="1">
    <citation type="submission" date="2018-02" db="EMBL/GenBank/DDBJ databases">
        <title>Subsurface microbial communities from deep shales in Ohio and West Virginia, USA.</title>
        <authorList>
            <person name="Wrighton K."/>
        </authorList>
    </citation>
    <scope>NUCLEOTIDE SEQUENCE [LARGE SCALE GENOMIC DNA]</scope>
    <source>
        <strain evidence="2 3">OWC-DMM</strain>
    </source>
</reference>
<protein>
    <submittedName>
        <fullName evidence="2">Uncharacterized protein</fullName>
    </submittedName>
</protein>
<sequence length="186" mass="20645">MTTIDPQNPNNPAEQLSTDDFVVIQKQSSRMFIFTELMIYSSQIMMFFFAAALTSNLLRDEKQLVSYMTSKVNENTIHDTLAIMLAIAATVGVIASITKALSNSSWLERIADEVLNEAPRTAYFFGSSGAGTMLAAALFIHYHPQEGITSMRCILMALLYATAGFMYGCLFAYAFKHKTHIKKTGL</sequence>
<evidence type="ECO:0000313" key="2">
    <source>
        <dbReference type="EMBL" id="PPK72976.1"/>
    </source>
</evidence>
<proteinExistence type="predicted"/>
<gene>
    <name evidence="2" type="ORF">B0F87_11522</name>
</gene>
<dbReference type="AlphaFoldDB" id="A0A2S6H6F9"/>
<keyword evidence="1" id="KW-1133">Transmembrane helix</keyword>
<feature type="transmembrane region" description="Helical" evidence="1">
    <location>
        <begin position="122"/>
        <end position="142"/>
    </location>
</feature>
<keyword evidence="1" id="KW-0472">Membrane</keyword>
<organism evidence="2 3">
    <name type="scientific">Methylobacter tundripaludum</name>
    <dbReference type="NCBI Taxonomy" id="173365"/>
    <lineage>
        <taxon>Bacteria</taxon>
        <taxon>Pseudomonadati</taxon>
        <taxon>Pseudomonadota</taxon>
        <taxon>Gammaproteobacteria</taxon>
        <taxon>Methylococcales</taxon>
        <taxon>Methylococcaceae</taxon>
        <taxon>Methylobacter</taxon>
    </lineage>
</organism>
<feature type="transmembrane region" description="Helical" evidence="1">
    <location>
        <begin position="154"/>
        <end position="175"/>
    </location>
</feature>
<feature type="transmembrane region" description="Helical" evidence="1">
    <location>
        <begin position="37"/>
        <end position="58"/>
    </location>
</feature>
<keyword evidence="1" id="KW-0812">Transmembrane</keyword>
<name>A0A2S6H6F9_9GAMM</name>
<evidence type="ECO:0000256" key="1">
    <source>
        <dbReference type="SAM" id="Phobius"/>
    </source>
</evidence>
<accession>A0A2S6H6F9</accession>